<protein>
    <submittedName>
        <fullName evidence="7">Allantoate permease</fullName>
    </submittedName>
</protein>
<feature type="transmembrane region" description="Helical" evidence="6">
    <location>
        <begin position="188"/>
        <end position="214"/>
    </location>
</feature>
<dbReference type="InterPro" id="IPR011701">
    <property type="entry name" value="MFS"/>
</dbReference>
<feature type="transmembrane region" description="Helical" evidence="6">
    <location>
        <begin position="103"/>
        <end position="124"/>
    </location>
</feature>
<accession>A0ABP0EBN4</accession>
<dbReference type="PANTHER" id="PTHR43791:SF1">
    <property type="entry name" value="ALLANTOATE PERMEASE"/>
    <property type="match status" value="1"/>
</dbReference>
<feature type="transmembrane region" description="Helical" evidence="6">
    <location>
        <begin position="295"/>
        <end position="319"/>
    </location>
</feature>
<gene>
    <name evidence="7" type="primary">DAL5</name>
    <name evidence="7" type="ORF">CAAN4_B04566</name>
</gene>
<feature type="transmembrane region" description="Helical" evidence="6">
    <location>
        <begin position="386"/>
        <end position="407"/>
    </location>
</feature>
<dbReference type="Gene3D" id="1.20.1250.20">
    <property type="entry name" value="MFS general substrate transporter like domains"/>
    <property type="match status" value="2"/>
</dbReference>
<evidence type="ECO:0000256" key="6">
    <source>
        <dbReference type="SAM" id="Phobius"/>
    </source>
</evidence>
<sequence length="509" mass="56408">MSDNEKVGAIIESGSIDLEVESQRKSHDYTDDVDVAMKYAIINKEGHIELDEVSAKRILRKIDTFLLPVLCLLYCFQFMDKLSNAYASVLGLRTDLKMTGDKYSWSGTAFYIGYLFFEFPASYLLQRFPVAKTAAAFIITWGVILCLHSVPQYAGFITLRTILGMLESSVTPAFTIITAQWYTQDEQFLRVACWFACNGFGTILGGAISYGLAVNQDSFSITAWKLIFIVTGSLTIALGFVIGLHVPDTPAQAWFLTNEEKSLVVERIRTNQQGFGNRHFKKYQFIEAIKDYKTWLIFIFGLSSNIPNGGMTNFGNILLTSDLGYTAKQSLLMQMPSGAVEIVGCIGLAYISTFVHSRMLIATTAETITVIAQCFLAFGSSTQLKMAGYSLSSIGATGFICVISVVASNVAGHTKKVTTNAIYLIGYCVGNLIGPQTFRQNEAPVYQGAKTAIVVCQIIALTALGAIWYAYIWENKKKEKANPDDFPTFDNQEFADLTDTENINFRYRT</sequence>
<name>A0ABP0EBN4_9ASCO</name>
<feature type="transmembrane region" description="Helical" evidence="6">
    <location>
        <begin position="130"/>
        <end position="150"/>
    </location>
</feature>
<dbReference type="EMBL" id="OZ004254">
    <property type="protein sequence ID" value="CAK7896337.1"/>
    <property type="molecule type" value="Genomic_DNA"/>
</dbReference>
<feature type="transmembrane region" description="Helical" evidence="6">
    <location>
        <begin position="452"/>
        <end position="472"/>
    </location>
</feature>
<organism evidence="7 8">
    <name type="scientific">[Candida] anglica</name>
    <dbReference type="NCBI Taxonomy" id="148631"/>
    <lineage>
        <taxon>Eukaryota</taxon>
        <taxon>Fungi</taxon>
        <taxon>Dikarya</taxon>
        <taxon>Ascomycota</taxon>
        <taxon>Saccharomycotina</taxon>
        <taxon>Pichiomycetes</taxon>
        <taxon>Debaryomycetaceae</taxon>
        <taxon>Kurtzmaniella</taxon>
    </lineage>
</organism>
<feature type="transmembrane region" description="Helical" evidence="6">
    <location>
        <begin position="226"/>
        <end position="246"/>
    </location>
</feature>
<keyword evidence="4 6" id="KW-1133">Transmembrane helix</keyword>
<feature type="transmembrane region" description="Helical" evidence="6">
    <location>
        <begin position="331"/>
        <end position="353"/>
    </location>
</feature>
<dbReference type="CDD" id="cd17327">
    <property type="entry name" value="MFS_FEN2_like"/>
    <property type="match status" value="1"/>
</dbReference>
<keyword evidence="3 6" id="KW-0812">Transmembrane</keyword>
<reference evidence="7 8" key="1">
    <citation type="submission" date="2024-01" db="EMBL/GenBank/DDBJ databases">
        <authorList>
            <consortium name="Genoscope - CEA"/>
            <person name="William W."/>
        </authorList>
    </citation>
    <scope>NUCLEOTIDE SEQUENCE [LARGE SCALE GENOMIC DNA]</scope>
    <source>
        <strain evidence="7 8">29B2s-10</strain>
    </source>
</reference>
<dbReference type="InterPro" id="IPR036259">
    <property type="entry name" value="MFS_trans_sf"/>
</dbReference>
<dbReference type="Pfam" id="PF07690">
    <property type="entry name" value="MFS_1"/>
    <property type="match status" value="1"/>
</dbReference>
<keyword evidence="8" id="KW-1185">Reference proteome</keyword>
<proteinExistence type="predicted"/>
<dbReference type="Proteomes" id="UP001497600">
    <property type="component" value="Chromosome B"/>
</dbReference>
<dbReference type="PANTHER" id="PTHR43791">
    <property type="entry name" value="PERMEASE-RELATED"/>
    <property type="match status" value="1"/>
</dbReference>
<evidence type="ECO:0000256" key="5">
    <source>
        <dbReference type="ARBA" id="ARBA00023136"/>
    </source>
</evidence>
<evidence type="ECO:0000256" key="4">
    <source>
        <dbReference type="ARBA" id="ARBA00022989"/>
    </source>
</evidence>
<evidence type="ECO:0000256" key="3">
    <source>
        <dbReference type="ARBA" id="ARBA00022692"/>
    </source>
</evidence>
<evidence type="ECO:0000256" key="1">
    <source>
        <dbReference type="ARBA" id="ARBA00004141"/>
    </source>
</evidence>
<evidence type="ECO:0000313" key="7">
    <source>
        <dbReference type="EMBL" id="CAK7896337.1"/>
    </source>
</evidence>
<comment type="subcellular location">
    <subcellularLocation>
        <location evidence="1">Membrane</location>
        <topology evidence="1">Multi-pass membrane protein</topology>
    </subcellularLocation>
</comment>
<dbReference type="SUPFAM" id="SSF103473">
    <property type="entry name" value="MFS general substrate transporter"/>
    <property type="match status" value="1"/>
</dbReference>
<evidence type="ECO:0000313" key="8">
    <source>
        <dbReference type="Proteomes" id="UP001497600"/>
    </source>
</evidence>
<keyword evidence="5 6" id="KW-0472">Membrane</keyword>
<evidence type="ECO:0000256" key="2">
    <source>
        <dbReference type="ARBA" id="ARBA00022448"/>
    </source>
</evidence>
<keyword evidence="2" id="KW-0813">Transport</keyword>
<feature type="transmembrane region" description="Helical" evidence="6">
    <location>
        <begin position="359"/>
        <end position="379"/>
    </location>
</feature>